<dbReference type="InterPro" id="IPR000048">
    <property type="entry name" value="IQ_motif_EF-hand-BS"/>
</dbReference>
<keyword evidence="17" id="KW-0009">Actin-binding</keyword>
<comment type="subcellular location">
    <subcellularLocation>
        <location evidence="2">Cell projection</location>
    </subcellularLocation>
    <subcellularLocation>
        <location evidence="1">Cytoplasm</location>
        <location evidence="1">Cytoskeleton</location>
    </subcellularLocation>
</comment>
<evidence type="ECO:0000256" key="4">
    <source>
        <dbReference type="ARBA" id="ARBA00022490"/>
    </source>
</evidence>
<feature type="region of interest" description="Disordered" evidence="18">
    <location>
        <begin position="600"/>
        <end position="619"/>
    </location>
</feature>
<keyword evidence="7" id="KW-0677">Repeat</keyword>
<feature type="compositionally biased region" description="Polar residues" evidence="18">
    <location>
        <begin position="606"/>
        <end position="619"/>
    </location>
</feature>
<evidence type="ECO:0000256" key="14">
    <source>
        <dbReference type="ARBA" id="ARBA00023273"/>
    </source>
</evidence>
<gene>
    <name evidence="20" type="ORF">QYT958_LOCUS22830</name>
</gene>
<keyword evidence="14" id="KW-0966">Cell projection</keyword>
<keyword evidence="8" id="KW-0547">Nucleotide-binding</keyword>
<dbReference type="InterPro" id="IPR001609">
    <property type="entry name" value="Myosin_head_motor_dom-like"/>
</dbReference>
<evidence type="ECO:0000256" key="5">
    <source>
        <dbReference type="ARBA" id="ARBA00022527"/>
    </source>
</evidence>
<keyword evidence="11 17" id="KW-0518">Myosin</keyword>
<dbReference type="Proteomes" id="UP000663848">
    <property type="component" value="Unassembled WGS sequence"/>
</dbReference>
<dbReference type="SUPFAM" id="SSF52540">
    <property type="entry name" value="P-loop containing nucleoside triphosphate hydrolases"/>
    <property type="match status" value="1"/>
</dbReference>
<evidence type="ECO:0000256" key="9">
    <source>
        <dbReference type="ARBA" id="ARBA00022777"/>
    </source>
</evidence>
<keyword evidence="10" id="KW-0067">ATP-binding</keyword>
<feature type="compositionally biased region" description="Basic residues" evidence="18">
    <location>
        <begin position="72"/>
        <end position="85"/>
    </location>
</feature>
<dbReference type="Gene3D" id="1.20.58.530">
    <property type="match status" value="1"/>
</dbReference>
<dbReference type="EC" id="2.7.11.1" evidence="3"/>
<dbReference type="Gene3D" id="3.40.850.10">
    <property type="entry name" value="Kinesin motor domain"/>
    <property type="match status" value="1"/>
</dbReference>
<dbReference type="PROSITE" id="PS51456">
    <property type="entry name" value="MYOSIN_MOTOR"/>
    <property type="match status" value="2"/>
</dbReference>
<feature type="domain" description="Myosin motor" evidence="19">
    <location>
        <begin position="1"/>
        <end position="293"/>
    </location>
</feature>
<evidence type="ECO:0000256" key="12">
    <source>
        <dbReference type="ARBA" id="ARBA00023175"/>
    </source>
</evidence>
<keyword evidence="5" id="KW-0723">Serine/threonine-protein kinase</keyword>
<evidence type="ECO:0000256" key="1">
    <source>
        <dbReference type="ARBA" id="ARBA00004245"/>
    </source>
</evidence>
<organism evidence="20 21">
    <name type="scientific">Rotaria socialis</name>
    <dbReference type="NCBI Taxonomy" id="392032"/>
    <lineage>
        <taxon>Eukaryota</taxon>
        <taxon>Metazoa</taxon>
        <taxon>Spiralia</taxon>
        <taxon>Gnathifera</taxon>
        <taxon>Rotifera</taxon>
        <taxon>Eurotatoria</taxon>
        <taxon>Bdelloidea</taxon>
        <taxon>Philodinida</taxon>
        <taxon>Philodinidae</taxon>
        <taxon>Rotaria</taxon>
    </lineage>
</organism>
<evidence type="ECO:0000256" key="7">
    <source>
        <dbReference type="ARBA" id="ARBA00022737"/>
    </source>
</evidence>
<dbReference type="InterPro" id="IPR052409">
    <property type="entry name" value="Myosin-III_kinase_activity"/>
</dbReference>
<comment type="catalytic activity">
    <reaction evidence="16">
        <text>L-seryl-[protein] + ATP = O-phospho-L-seryl-[protein] + ADP + H(+)</text>
        <dbReference type="Rhea" id="RHEA:17989"/>
        <dbReference type="Rhea" id="RHEA-COMP:9863"/>
        <dbReference type="Rhea" id="RHEA-COMP:11604"/>
        <dbReference type="ChEBI" id="CHEBI:15378"/>
        <dbReference type="ChEBI" id="CHEBI:29999"/>
        <dbReference type="ChEBI" id="CHEBI:30616"/>
        <dbReference type="ChEBI" id="CHEBI:83421"/>
        <dbReference type="ChEBI" id="CHEBI:456216"/>
        <dbReference type="EC" id="2.7.11.1"/>
    </reaction>
</comment>
<dbReference type="Gene3D" id="1.20.5.4820">
    <property type="match status" value="1"/>
</dbReference>
<dbReference type="GO" id="GO:0000146">
    <property type="term" value="F:microfilament motor activity"/>
    <property type="evidence" value="ECO:0007669"/>
    <property type="project" value="TreeGrafter"/>
</dbReference>
<feature type="domain" description="Myosin motor" evidence="19">
    <location>
        <begin position="307"/>
        <end position="383"/>
    </location>
</feature>
<evidence type="ECO:0000256" key="8">
    <source>
        <dbReference type="ARBA" id="ARBA00022741"/>
    </source>
</evidence>
<dbReference type="PANTHER" id="PTHR46256">
    <property type="entry name" value="AGAP011099-PA"/>
    <property type="match status" value="1"/>
</dbReference>
<evidence type="ECO:0000256" key="2">
    <source>
        <dbReference type="ARBA" id="ARBA00004316"/>
    </source>
</evidence>
<accession>A0A821NBN3</accession>
<name>A0A821NBN3_9BILA</name>
<dbReference type="GO" id="GO:0004674">
    <property type="term" value="F:protein serine/threonine kinase activity"/>
    <property type="evidence" value="ECO:0007669"/>
    <property type="project" value="UniProtKB-KW"/>
</dbReference>
<proteinExistence type="inferred from homology"/>
<dbReference type="Pfam" id="PF00063">
    <property type="entry name" value="Myosin_head"/>
    <property type="match status" value="1"/>
</dbReference>
<evidence type="ECO:0000313" key="20">
    <source>
        <dbReference type="EMBL" id="CAF4783102.1"/>
    </source>
</evidence>
<evidence type="ECO:0000256" key="3">
    <source>
        <dbReference type="ARBA" id="ARBA00012513"/>
    </source>
</evidence>
<dbReference type="EMBL" id="CAJOBR010004471">
    <property type="protein sequence ID" value="CAF4783102.1"/>
    <property type="molecule type" value="Genomic_DNA"/>
</dbReference>
<dbReference type="SMART" id="SM00242">
    <property type="entry name" value="MYSc"/>
    <property type="match status" value="1"/>
</dbReference>
<dbReference type="InterPro" id="IPR036961">
    <property type="entry name" value="Kinesin_motor_dom_sf"/>
</dbReference>
<evidence type="ECO:0000256" key="10">
    <source>
        <dbReference type="ARBA" id="ARBA00022840"/>
    </source>
</evidence>
<evidence type="ECO:0000256" key="13">
    <source>
        <dbReference type="ARBA" id="ARBA00023212"/>
    </source>
</evidence>
<dbReference type="GO" id="GO:0016459">
    <property type="term" value="C:myosin complex"/>
    <property type="evidence" value="ECO:0007669"/>
    <property type="project" value="UniProtKB-KW"/>
</dbReference>
<evidence type="ECO:0000256" key="6">
    <source>
        <dbReference type="ARBA" id="ARBA00022679"/>
    </source>
</evidence>
<evidence type="ECO:0000256" key="17">
    <source>
        <dbReference type="PROSITE-ProRule" id="PRU00782"/>
    </source>
</evidence>
<dbReference type="GO" id="GO:0005524">
    <property type="term" value="F:ATP binding"/>
    <property type="evidence" value="ECO:0007669"/>
    <property type="project" value="UniProtKB-KW"/>
</dbReference>
<evidence type="ECO:0000259" key="19">
    <source>
        <dbReference type="PROSITE" id="PS51456"/>
    </source>
</evidence>
<evidence type="ECO:0000256" key="11">
    <source>
        <dbReference type="ARBA" id="ARBA00023123"/>
    </source>
</evidence>
<dbReference type="Pfam" id="PF00612">
    <property type="entry name" value="IQ"/>
    <property type="match status" value="3"/>
</dbReference>
<comment type="caution">
    <text evidence="17">Lacks conserved residue(s) required for the propagation of feature annotation.</text>
</comment>
<comment type="similarity">
    <text evidence="17">Belongs to the TRAFAC class myosin-kinesin ATPase superfamily. Myosin family.</text>
</comment>
<feature type="region of interest" description="Disordered" evidence="18">
    <location>
        <begin position="718"/>
        <end position="760"/>
    </location>
</feature>
<keyword evidence="4" id="KW-0963">Cytoplasm</keyword>
<evidence type="ECO:0000256" key="15">
    <source>
        <dbReference type="ARBA" id="ARBA00047899"/>
    </source>
</evidence>
<protein>
    <recommendedName>
        <fullName evidence="3">non-specific serine/threonine protein kinase</fullName>
        <ecNumber evidence="3">2.7.11.1</ecNumber>
    </recommendedName>
</protein>
<dbReference type="AlphaFoldDB" id="A0A821NBN3"/>
<keyword evidence="9" id="KW-0418">Kinase</keyword>
<keyword evidence="12" id="KW-0505">Motor protein</keyword>
<feature type="compositionally biased region" description="Polar residues" evidence="18">
    <location>
        <begin position="730"/>
        <end position="754"/>
    </location>
</feature>
<dbReference type="PROSITE" id="PS50096">
    <property type="entry name" value="IQ"/>
    <property type="match status" value="2"/>
</dbReference>
<feature type="compositionally biased region" description="Low complexity" evidence="18">
    <location>
        <begin position="38"/>
        <end position="69"/>
    </location>
</feature>
<dbReference type="GO" id="GO:0030832">
    <property type="term" value="P:regulation of actin filament length"/>
    <property type="evidence" value="ECO:0007669"/>
    <property type="project" value="TreeGrafter"/>
</dbReference>
<sequence>MCAMRRTLDYLDKTSSSPTFLLQLKQDDDVNDDDIDDNILNLNNNNNNNTSTTSSPSPSPPNSNNSNNKFNDHHHHHHYHHHHSPSRINDMNTKSLPENCRNDEKQVKNLIDNWTKVAAASSNWISSPDKKNNPSSKQGRLNLSNRAASEIDLSLRKQTAENNLKKHYQSSNNIAINPKQLPPFPLVAVKQNKLPLQPMNELNGDKDALKIAILDIFGFENFSTNSFEQLCINIANEQIQYYFNQHVFACERQEYINENLAVLPLPPKMDFTFYDNRPLLDMFLNKPMKLYSLKLRAYKRSFLFLLAAKIRRFGYSHRIPFANFIQRYSILVYPITMDLPLTRETCENILHKLKMQNWTTGKSKVFLKYYHAEQLARLYSDMTNAVITIQSYVRMHVIRSYVKHYQYKHSNDIIIKELNRHPKFSRSIFMDEKIREQAAICIQSCIRGYIQRRHYLTLTRKPLTELTAAIVIQKCYRGFHFRKACSLYKQRLNIQMLCFLQQVELLNNDFFIKIVRTNYCVSLKSIESITHNHKQSNNKIVQHLFPPPPPLPLPLPSSFGAFSSPISNFDSFIPIKIPINTSSSILSFASRLSPVYHHQHQHHHSILTSNSNRSPSPTQSISKFAQVRDIFARAEVTTSVTTHNNNNNSNNNAIKNHISINSTTSQIIPCVEQCRSPKATTVLNAVQEYQRQHINVHQPAFKRFGQFNHSIIANTNRSSNISGARIRPSGPSSLNNNKLQNKPNIPAYATSSPKQLPKPIAREPSMATQPKYPFHVLLRKTGQDLTTGHTLTKRRMINETKQIDFRSVLKSRHTLNGSSDNEILIRSNSLSQHINMDSRMRMNDL</sequence>
<comment type="caution">
    <text evidence="20">The sequence shown here is derived from an EMBL/GenBank/DDBJ whole genome shotgun (WGS) entry which is preliminary data.</text>
</comment>
<keyword evidence="6" id="KW-0808">Transferase</keyword>
<keyword evidence="13" id="KW-0206">Cytoskeleton</keyword>
<dbReference type="GO" id="GO:0003779">
    <property type="term" value="F:actin binding"/>
    <property type="evidence" value="ECO:0007669"/>
    <property type="project" value="UniProtKB-KW"/>
</dbReference>
<dbReference type="SMART" id="SM00015">
    <property type="entry name" value="IQ"/>
    <property type="match status" value="3"/>
</dbReference>
<dbReference type="InterPro" id="IPR027417">
    <property type="entry name" value="P-loop_NTPase"/>
</dbReference>
<evidence type="ECO:0000256" key="18">
    <source>
        <dbReference type="SAM" id="MobiDB-lite"/>
    </source>
</evidence>
<reference evidence="20" key="1">
    <citation type="submission" date="2021-02" db="EMBL/GenBank/DDBJ databases">
        <authorList>
            <person name="Nowell W R."/>
        </authorList>
    </citation>
    <scope>NUCLEOTIDE SEQUENCE</scope>
</reference>
<evidence type="ECO:0000313" key="21">
    <source>
        <dbReference type="Proteomes" id="UP000663848"/>
    </source>
</evidence>
<dbReference type="Gene3D" id="1.20.5.190">
    <property type="match status" value="1"/>
</dbReference>
<dbReference type="PANTHER" id="PTHR46256:SF3">
    <property type="entry name" value="MYOSIN MOTOR DOMAIN-CONTAINING PROTEIN"/>
    <property type="match status" value="1"/>
</dbReference>
<feature type="region of interest" description="Disordered" evidence="18">
    <location>
        <begin position="33"/>
        <end position="99"/>
    </location>
</feature>
<feature type="region of interest" description="Disordered" evidence="18">
    <location>
        <begin position="124"/>
        <end position="145"/>
    </location>
</feature>
<dbReference type="GO" id="GO:0042995">
    <property type="term" value="C:cell projection"/>
    <property type="evidence" value="ECO:0007669"/>
    <property type="project" value="UniProtKB-SubCell"/>
</dbReference>
<evidence type="ECO:0000256" key="16">
    <source>
        <dbReference type="ARBA" id="ARBA00048679"/>
    </source>
</evidence>
<comment type="catalytic activity">
    <reaction evidence="15">
        <text>L-threonyl-[protein] + ATP = O-phospho-L-threonyl-[protein] + ADP + H(+)</text>
        <dbReference type="Rhea" id="RHEA:46608"/>
        <dbReference type="Rhea" id="RHEA-COMP:11060"/>
        <dbReference type="Rhea" id="RHEA-COMP:11605"/>
        <dbReference type="ChEBI" id="CHEBI:15378"/>
        <dbReference type="ChEBI" id="CHEBI:30013"/>
        <dbReference type="ChEBI" id="CHEBI:30616"/>
        <dbReference type="ChEBI" id="CHEBI:61977"/>
        <dbReference type="ChEBI" id="CHEBI:456216"/>
        <dbReference type="EC" id="2.7.11.1"/>
    </reaction>
</comment>